<dbReference type="PANTHER" id="PTHR43155:SF2">
    <property type="entry name" value="CYCLIC DI-GMP PHOSPHODIESTERASE PA4108"/>
    <property type="match status" value="1"/>
</dbReference>
<dbReference type="InterPro" id="IPR006675">
    <property type="entry name" value="HDIG_dom"/>
</dbReference>
<dbReference type="SMART" id="SM00471">
    <property type="entry name" value="HDc"/>
    <property type="match status" value="1"/>
</dbReference>
<dbReference type="SUPFAM" id="SSF109604">
    <property type="entry name" value="HD-domain/PDEase-like"/>
    <property type="match status" value="1"/>
</dbReference>
<dbReference type="AlphaFoldDB" id="A0AAI9NYX0"/>
<dbReference type="NCBIfam" id="TIGR00277">
    <property type="entry name" value="HDIG"/>
    <property type="match status" value="1"/>
</dbReference>
<dbReference type="EMBL" id="BLYL01000009">
    <property type="protein sequence ID" value="GFO94696.1"/>
    <property type="molecule type" value="Genomic_DNA"/>
</dbReference>
<evidence type="ECO:0000313" key="4">
    <source>
        <dbReference type="Proteomes" id="UP000660047"/>
    </source>
</evidence>
<dbReference type="PROSITE" id="PS51832">
    <property type="entry name" value="HD_GYP"/>
    <property type="match status" value="1"/>
</dbReference>
<dbReference type="InterPro" id="IPR006674">
    <property type="entry name" value="HD_domain"/>
</dbReference>
<dbReference type="PROSITE" id="PS51831">
    <property type="entry name" value="HD"/>
    <property type="match status" value="1"/>
</dbReference>
<feature type="domain" description="HD-GYP" evidence="2">
    <location>
        <begin position="1"/>
        <end position="193"/>
    </location>
</feature>
<sequence>MGLALEKDAEECYSVDMNDAVRHGMCVSVLASELARELGCDEEFIHKVAVAGMLHDVGKLQVSPYIYGRRQGAMKIEEMRYVRLHAKLGAEILKREGYDQDIVDMVHYHHENYDGSGYPYRMRGEEIPLGARLIRVCDVFSALVSDRPYRKAFDADTAFGMVIDEVRHFDMRAFLAFQRLINTTDIMSRVDQVLHGDIPGLDEK</sequence>
<evidence type="ECO:0000313" key="3">
    <source>
        <dbReference type="EMBL" id="GFO94696.1"/>
    </source>
</evidence>
<dbReference type="Proteomes" id="UP000660047">
    <property type="component" value="Unassembled WGS sequence"/>
</dbReference>
<protein>
    <recommendedName>
        <fullName evidence="5">Cyclic di-GMP phosphodiesterase response regulator RpfG</fullName>
    </recommendedName>
</protein>
<dbReference type="InterPro" id="IPR037522">
    <property type="entry name" value="HD_GYP_dom"/>
</dbReference>
<evidence type="ECO:0000259" key="2">
    <source>
        <dbReference type="PROSITE" id="PS51832"/>
    </source>
</evidence>
<gene>
    <name evidence="3" type="ORF">COEU31_17420</name>
</gene>
<reference evidence="3" key="1">
    <citation type="submission" date="2020-06" db="EMBL/GenBank/DDBJ databases">
        <title>Characterization of fructooligosaccharide metabolism and fructooligosaccharide-degrading enzymes in human commensal butyrate producers.</title>
        <authorList>
            <person name="Tanno H."/>
            <person name="Fujii T."/>
            <person name="Hirano K."/>
            <person name="Maeno S."/>
            <person name="Tonozuka T."/>
            <person name="Sakamoto M."/>
            <person name="Ohkuma M."/>
            <person name="Tochio T."/>
            <person name="Endo A."/>
        </authorList>
    </citation>
    <scope>NUCLEOTIDE SEQUENCE</scope>
    <source>
        <strain evidence="3">JCM 31265</strain>
    </source>
</reference>
<dbReference type="CDD" id="cd00077">
    <property type="entry name" value="HDc"/>
    <property type="match status" value="1"/>
</dbReference>
<organism evidence="3 4">
    <name type="scientific">Coprococcus eutactus</name>
    <dbReference type="NCBI Taxonomy" id="33043"/>
    <lineage>
        <taxon>Bacteria</taxon>
        <taxon>Bacillati</taxon>
        <taxon>Bacillota</taxon>
        <taxon>Clostridia</taxon>
        <taxon>Lachnospirales</taxon>
        <taxon>Lachnospiraceae</taxon>
        <taxon>Coprococcus</taxon>
    </lineage>
</organism>
<dbReference type="PANTHER" id="PTHR43155">
    <property type="entry name" value="CYCLIC DI-GMP PHOSPHODIESTERASE PA4108-RELATED"/>
    <property type="match status" value="1"/>
</dbReference>
<feature type="domain" description="HD" evidence="1">
    <location>
        <begin position="20"/>
        <end position="143"/>
    </location>
</feature>
<comment type="caution">
    <text evidence="3">The sequence shown here is derived from an EMBL/GenBank/DDBJ whole genome shotgun (WGS) entry which is preliminary data.</text>
</comment>
<proteinExistence type="predicted"/>
<dbReference type="RefSeq" id="WP_055146154.1">
    <property type="nucleotide sequence ID" value="NZ_BLYL01000009.1"/>
</dbReference>
<name>A0AAI9NYX0_9FIRM</name>
<dbReference type="Gene3D" id="1.10.3210.10">
    <property type="entry name" value="Hypothetical protein af1432"/>
    <property type="match status" value="1"/>
</dbReference>
<dbReference type="InterPro" id="IPR003607">
    <property type="entry name" value="HD/PDEase_dom"/>
</dbReference>
<dbReference type="Pfam" id="PF13487">
    <property type="entry name" value="HD_5"/>
    <property type="match status" value="1"/>
</dbReference>
<accession>A0AAI9NYX0</accession>
<evidence type="ECO:0000259" key="1">
    <source>
        <dbReference type="PROSITE" id="PS51831"/>
    </source>
</evidence>
<evidence type="ECO:0008006" key="5">
    <source>
        <dbReference type="Google" id="ProtNLM"/>
    </source>
</evidence>